<keyword evidence="3" id="KW-0677">Repeat</keyword>
<dbReference type="GO" id="GO:0000981">
    <property type="term" value="F:DNA-binding transcription factor activity, RNA polymerase II-specific"/>
    <property type="evidence" value="ECO:0007669"/>
    <property type="project" value="TreeGrafter"/>
</dbReference>
<dbReference type="InterPro" id="IPR009057">
    <property type="entry name" value="Homeodomain-like_sf"/>
</dbReference>
<feature type="domain" description="C2H2-type" evidence="14">
    <location>
        <begin position="140"/>
        <end position="162"/>
    </location>
</feature>
<dbReference type="FunFam" id="3.30.160.60:FF:000045">
    <property type="entry name" value="ZFP69 zinc finger protein B"/>
    <property type="match status" value="1"/>
</dbReference>
<dbReference type="SUPFAM" id="SSF57667">
    <property type="entry name" value="beta-beta-alpha zinc fingers"/>
    <property type="match status" value="4"/>
</dbReference>
<dbReference type="InterPro" id="IPR013087">
    <property type="entry name" value="Znf_C2H2_type"/>
</dbReference>
<feature type="DNA-binding region" description="Homeobox" evidence="10">
    <location>
        <begin position="557"/>
        <end position="616"/>
    </location>
</feature>
<keyword evidence="16" id="KW-1185">Reference proteome</keyword>
<dbReference type="Pfam" id="PF13912">
    <property type="entry name" value="zf-C2H2_6"/>
    <property type="match status" value="1"/>
</dbReference>
<evidence type="ECO:0000313" key="15">
    <source>
        <dbReference type="EMBL" id="KAJ8921790.1"/>
    </source>
</evidence>
<dbReference type="AlphaFoldDB" id="A0AAV8W5B0"/>
<feature type="region of interest" description="Disordered" evidence="12">
    <location>
        <begin position="660"/>
        <end position="730"/>
    </location>
</feature>
<sequence>MVARSESMFGCYDSYSFRLWSLANVWNTCQPKYFVAAPSLTNGAIKEEDYTTSPEYFIKCPQCQKGCQSFEALKEHMDASHAELSASSENGNLSIPSAVSPTPTLGGTGGPLGCSQCAASFSSKDQLEKHELLHSPNAQVSCKICNKTFANVYRLQRHMISHDESALLRKFKCTECDKAFKFKHHLKEHIRIHSGEKPFECGNCGKRFSHSGSYSSHMTSKKCLVMNLKLGRARAPQSNPLLDKNVQQNLRGQKRSSISPINNNITTSPNHNKYLPILPKYTEAAAAALFQSSLAGNPAMPPFYLAPPSLLNAGHSISPYSVPTLGHLLEQLQQQQNAQRTSPLNQPMLEPSENASEECNKQPGTFHNINNFESTSVKSDNNENVQNSNSSECGDLIMDEDADTENENHNKIEDHSMETNNANTGDLEAVKRILETVNATVTKELLQANMQKMSSESSDDSHSVTSAHSPKQTLHCKTCKKSFENIAHLEDHECEDLRSEGLAAKLEDAITTKSDDVQNGSISGNEDQDYERHYNTNDEMDSESFTTTDHVAEDGRKVRVRSLISDEQLKVLKDNYKLNPRPKREDLEKIASTIGFPVRVVQVWFQNTRARDRREGRLIQVPYSPASSLPRYSSSLIGNHKVSLGTSPSQYISEQPLDLSIKKESASSDSTPCSSPRRPSSVSLHHEGNDEVVNLSRKTPSSPAPFMPYHNHYHSSNSSEPRQSPSPLDFNSSRLAQILAQPAHKLAIPGMGLVPMDQLMQFGATDLPSLSHLINSRISSLSPNSDRRACEGVKVFDMSCEDDMSNISKRSKMTQQFVLKSLGSPVLGNQETEIEGQFTCDQCDKSFSKQSSLARHKYEHSGQRPHKCDECPKAFKHKHHLTEHKRLHSGEKPFQCSKCLKRFSHSGSYSQHMNHRYSYCKPYRE</sequence>
<dbReference type="GO" id="GO:0005634">
    <property type="term" value="C:nucleus"/>
    <property type="evidence" value="ECO:0007669"/>
    <property type="project" value="UniProtKB-SubCell"/>
</dbReference>
<evidence type="ECO:0000256" key="2">
    <source>
        <dbReference type="ARBA" id="ARBA00022723"/>
    </source>
</evidence>
<evidence type="ECO:0000256" key="12">
    <source>
        <dbReference type="SAM" id="MobiDB-lite"/>
    </source>
</evidence>
<dbReference type="Pfam" id="PF13894">
    <property type="entry name" value="zf-C2H2_4"/>
    <property type="match status" value="1"/>
</dbReference>
<dbReference type="Gene3D" id="3.30.160.60">
    <property type="entry name" value="Classic Zinc Finger"/>
    <property type="match status" value="7"/>
</dbReference>
<dbReference type="SMART" id="SM00355">
    <property type="entry name" value="ZnF_C2H2"/>
    <property type="match status" value="9"/>
</dbReference>
<feature type="domain" description="C2H2-type" evidence="14">
    <location>
        <begin position="112"/>
        <end position="139"/>
    </location>
</feature>
<feature type="domain" description="C2H2-type" evidence="14">
    <location>
        <begin position="894"/>
        <end position="922"/>
    </location>
</feature>
<dbReference type="GO" id="GO:0000122">
    <property type="term" value="P:negative regulation of transcription by RNA polymerase II"/>
    <property type="evidence" value="ECO:0007669"/>
    <property type="project" value="UniProtKB-ARBA"/>
</dbReference>
<feature type="region of interest" description="Disordered" evidence="12">
    <location>
        <begin position="333"/>
        <end position="396"/>
    </location>
</feature>
<name>A0AAV8W5B0_9CUCU</name>
<evidence type="ECO:0000256" key="5">
    <source>
        <dbReference type="ARBA" id="ARBA00022833"/>
    </source>
</evidence>
<feature type="compositionally biased region" description="Low complexity" evidence="12">
    <location>
        <begin position="714"/>
        <end position="727"/>
    </location>
</feature>
<accession>A0AAV8W5B0</accession>
<organism evidence="15 16">
    <name type="scientific">Exocentrus adspersus</name>
    <dbReference type="NCBI Taxonomy" id="1586481"/>
    <lineage>
        <taxon>Eukaryota</taxon>
        <taxon>Metazoa</taxon>
        <taxon>Ecdysozoa</taxon>
        <taxon>Arthropoda</taxon>
        <taxon>Hexapoda</taxon>
        <taxon>Insecta</taxon>
        <taxon>Pterygota</taxon>
        <taxon>Neoptera</taxon>
        <taxon>Endopterygota</taxon>
        <taxon>Coleoptera</taxon>
        <taxon>Polyphaga</taxon>
        <taxon>Cucujiformia</taxon>
        <taxon>Chrysomeloidea</taxon>
        <taxon>Cerambycidae</taxon>
        <taxon>Lamiinae</taxon>
        <taxon>Acanthocinini</taxon>
        <taxon>Exocentrus</taxon>
    </lineage>
</organism>
<dbReference type="FunFam" id="3.30.160.60:FF:000744">
    <property type="entry name" value="zinc finger E-box-binding homeobox 1"/>
    <property type="match status" value="1"/>
</dbReference>
<keyword evidence="2" id="KW-0479">Metal-binding</keyword>
<keyword evidence="6 10" id="KW-0238">DNA-binding</keyword>
<evidence type="ECO:0000256" key="7">
    <source>
        <dbReference type="ARBA" id="ARBA00023155"/>
    </source>
</evidence>
<evidence type="ECO:0008006" key="17">
    <source>
        <dbReference type="Google" id="ProtNLM"/>
    </source>
</evidence>
<evidence type="ECO:0000256" key="9">
    <source>
        <dbReference type="PROSITE-ProRule" id="PRU00042"/>
    </source>
</evidence>
<reference evidence="15 16" key="1">
    <citation type="journal article" date="2023" name="Insect Mol. Biol.">
        <title>Genome sequencing provides insights into the evolution of gene families encoding plant cell wall-degrading enzymes in longhorned beetles.</title>
        <authorList>
            <person name="Shin N.R."/>
            <person name="Okamura Y."/>
            <person name="Kirsch R."/>
            <person name="Pauchet Y."/>
        </authorList>
    </citation>
    <scope>NUCLEOTIDE SEQUENCE [LARGE SCALE GENOMIC DNA]</scope>
    <source>
        <strain evidence="15">EAD_L_NR</strain>
    </source>
</reference>
<dbReference type="EMBL" id="JANEYG010000008">
    <property type="protein sequence ID" value="KAJ8921790.1"/>
    <property type="molecule type" value="Genomic_DNA"/>
</dbReference>
<dbReference type="PANTHER" id="PTHR24391:SF27">
    <property type="entry name" value="ZINC FINGER PROTEIN 1"/>
    <property type="match status" value="1"/>
</dbReference>
<proteinExistence type="predicted"/>
<dbReference type="SUPFAM" id="SSF46689">
    <property type="entry name" value="Homeodomain-like"/>
    <property type="match status" value="1"/>
</dbReference>
<dbReference type="PROSITE" id="PS50071">
    <property type="entry name" value="HOMEOBOX_2"/>
    <property type="match status" value="1"/>
</dbReference>
<evidence type="ECO:0000259" key="14">
    <source>
        <dbReference type="PROSITE" id="PS50157"/>
    </source>
</evidence>
<evidence type="ECO:0000256" key="4">
    <source>
        <dbReference type="ARBA" id="ARBA00022771"/>
    </source>
</evidence>
<dbReference type="CDD" id="cd00086">
    <property type="entry name" value="homeodomain"/>
    <property type="match status" value="1"/>
</dbReference>
<feature type="domain" description="C2H2-type" evidence="14">
    <location>
        <begin position="199"/>
        <end position="218"/>
    </location>
</feature>
<keyword evidence="5" id="KW-0862">Zinc</keyword>
<feature type="compositionally biased region" description="Low complexity" evidence="12">
    <location>
        <begin position="382"/>
        <end position="391"/>
    </location>
</feature>
<dbReference type="InterPro" id="IPR001356">
    <property type="entry name" value="HD"/>
</dbReference>
<evidence type="ECO:0000259" key="13">
    <source>
        <dbReference type="PROSITE" id="PS50071"/>
    </source>
</evidence>
<protein>
    <recommendedName>
        <fullName evidence="17">Zinc finger E-box-binding homeobox protein zag-1</fullName>
    </recommendedName>
</protein>
<dbReference type="PROSITE" id="PS50157">
    <property type="entry name" value="ZINC_FINGER_C2H2_2"/>
    <property type="match status" value="7"/>
</dbReference>
<keyword evidence="4 9" id="KW-0863">Zinc-finger</keyword>
<dbReference type="Pfam" id="PF00096">
    <property type="entry name" value="zf-C2H2"/>
    <property type="match status" value="3"/>
</dbReference>
<dbReference type="SMART" id="SM00389">
    <property type="entry name" value="HOX"/>
    <property type="match status" value="1"/>
</dbReference>
<evidence type="ECO:0000256" key="1">
    <source>
        <dbReference type="ARBA" id="ARBA00004123"/>
    </source>
</evidence>
<feature type="compositionally biased region" description="Polar residues" evidence="12">
    <location>
        <begin position="362"/>
        <end position="378"/>
    </location>
</feature>
<dbReference type="GO" id="GO:0000978">
    <property type="term" value="F:RNA polymerase II cis-regulatory region sequence-specific DNA binding"/>
    <property type="evidence" value="ECO:0007669"/>
    <property type="project" value="TreeGrafter"/>
</dbReference>
<keyword evidence="7 10" id="KW-0371">Homeobox</keyword>
<dbReference type="PROSITE" id="PS00028">
    <property type="entry name" value="ZINC_FINGER_C2H2_1"/>
    <property type="match status" value="5"/>
</dbReference>
<comment type="subcellular location">
    <subcellularLocation>
        <location evidence="1 10 11">Nucleus</location>
    </subcellularLocation>
</comment>
<dbReference type="GO" id="GO:0008270">
    <property type="term" value="F:zinc ion binding"/>
    <property type="evidence" value="ECO:0007669"/>
    <property type="project" value="UniProtKB-KW"/>
</dbReference>
<feature type="domain" description="C2H2-type" evidence="14">
    <location>
        <begin position="838"/>
        <end position="865"/>
    </location>
</feature>
<feature type="region of interest" description="Disordered" evidence="12">
    <location>
        <begin position="450"/>
        <end position="469"/>
    </location>
</feature>
<dbReference type="Gene3D" id="1.10.10.60">
    <property type="entry name" value="Homeodomain-like"/>
    <property type="match status" value="1"/>
</dbReference>
<dbReference type="InterPro" id="IPR051574">
    <property type="entry name" value="ZnF_E-box_Homeobox"/>
</dbReference>
<dbReference type="FunFam" id="3.30.160.60:FF:000082">
    <property type="entry name" value="Putative zinc finger E-box-binding homeobox 2"/>
    <property type="match status" value="1"/>
</dbReference>
<keyword evidence="8 10" id="KW-0539">Nucleus</keyword>
<evidence type="ECO:0000256" key="10">
    <source>
        <dbReference type="PROSITE-ProRule" id="PRU00108"/>
    </source>
</evidence>
<feature type="domain" description="C2H2-type" evidence="14">
    <location>
        <begin position="171"/>
        <end position="198"/>
    </location>
</feature>
<evidence type="ECO:0000256" key="11">
    <source>
        <dbReference type="RuleBase" id="RU000682"/>
    </source>
</evidence>
<evidence type="ECO:0000313" key="16">
    <source>
        <dbReference type="Proteomes" id="UP001159042"/>
    </source>
</evidence>
<dbReference type="PANTHER" id="PTHR24391">
    <property type="entry name" value="HISTONE H4 TRANSCRIPTION FACTOR-RELATED"/>
    <property type="match status" value="1"/>
</dbReference>
<evidence type="ECO:0000256" key="8">
    <source>
        <dbReference type="ARBA" id="ARBA00023242"/>
    </source>
</evidence>
<gene>
    <name evidence="15" type="ORF">NQ315_008419</name>
</gene>
<feature type="domain" description="Homeobox" evidence="13">
    <location>
        <begin position="555"/>
        <end position="615"/>
    </location>
</feature>
<comment type="caution">
    <text evidence="15">The sequence shown here is derived from an EMBL/GenBank/DDBJ whole genome shotgun (WGS) entry which is preliminary data.</text>
</comment>
<evidence type="ECO:0000256" key="3">
    <source>
        <dbReference type="ARBA" id="ARBA00022737"/>
    </source>
</evidence>
<dbReference type="FunFam" id="3.30.160.60:FF:000013">
    <property type="entry name" value="Putative zinc finger E-box-binding homeobox 2"/>
    <property type="match status" value="2"/>
</dbReference>
<feature type="compositionally biased region" description="Low complexity" evidence="12">
    <location>
        <begin position="667"/>
        <end position="683"/>
    </location>
</feature>
<feature type="domain" description="C2H2-type" evidence="14">
    <location>
        <begin position="866"/>
        <end position="893"/>
    </location>
</feature>
<dbReference type="InterPro" id="IPR036236">
    <property type="entry name" value="Znf_C2H2_sf"/>
</dbReference>
<evidence type="ECO:0000256" key="6">
    <source>
        <dbReference type="ARBA" id="ARBA00023125"/>
    </source>
</evidence>
<dbReference type="Pfam" id="PF00046">
    <property type="entry name" value="Homeodomain"/>
    <property type="match status" value="1"/>
</dbReference>
<dbReference type="Proteomes" id="UP001159042">
    <property type="component" value="Unassembled WGS sequence"/>
</dbReference>